<reference evidence="1" key="1">
    <citation type="journal article" date="2020" name="Nature">
        <title>Giant virus diversity and host interactions through global metagenomics.</title>
        <authorList>
            <person name="Schulz F."/>
            <person name="Roux S."/>
            <person name="Paez-Espino D."/>
            <person name="Jungbluth S."/>
            <person name="Walsh D.A."/>
            <person name="Denef V.J."/>
            <person name="McMahon K.D."/>
            <person name="Konstantinidis K.T."/>
            <person name="Eloe-Fadrosh E.A."/>
            <person name="Kyrpides N.C."/>
            <person name="Woyke T."/>
        </authorList>
    </citation>
    <scope>NUCLEOTIDE SEQUENCE</scope>
    <source>
        <strain evidence="1">GVMAG-M-3300023110-24</strain>
    </source>
</reference>
<name>A0A6C0CY75_9ZZZZ</name>
<sequence>MTTDLINEQLLSDDIYIDSSELKSGIDDILLVKLKDKFEGKTITSGYIIKDTIVIVGRSKYGKCIGNNKISYNVNYKTVLVSPVIGLNIDCYINNITKAGVVAYIKLNDYGKYEGSTFEDSPLLILIPLSRFEDKNININDKIKIEITAVRTKYNNKTIQIIGRPK</sequence>
<dbReference type="AlphaFoldDB" id="A0A6C0CY75"/>
<organism evidence="1">
    <name type="scientific">viral metagenome</name>
    <dbReference type="NCBI Taxonomy" id="1070528"/>
    <lineage>
        <taxon>unclassified sequences</taxon>
        <taxon>metagenomes</taxon>
        <taxon>organismal metagenomes</taxon>
    </lineage>
</organism>
<evidence type="ECO:0008006" key="2">
    <source>
        <dbReference type="Google" id="ProtNLM"/>
    </source>
</evidence>
<evidence type="ECO:0000313" key="1">
    <source>
        <dbReference type="EMBL" id="QHT09112.1"/>
    </source>
</evidence>
<dbReference type="EMBL" id="MN739508">
    <property type="protein sequence ID" value="QHT09112.1"/>
    <property type="molecule type" value="Genomic_DNA"/>
</dbReference>
<protein>
    <recommendedName>
        <fullName evidence="2">S1 motif domain-containing protein</fullName>
    </recommendedName>
</protein>
<proteinExistence type="predicted"/>
<accession>A0A6C0CY75</accession>